<evidence type="ECO:0000313" key="4">
    <source>
        <dbReference type="EMBL" id="GES83054.1"/>
    </source>
</evidence>
<dbReference type="AlphaFoldDB" id="A0A8H3LCI4"/>
<gene>
    <name evidence="4" type="ORF">RCL2_001022100</name>
</gene>
<feature type="region of interest" description="Disordered" evidence="2">
    <location>
        <begin position="91"/>
        <end position="142"/>
    </location>
</feature>
<keyword evidence="3" id="KW-0472">Membrane</keyword>
<protein>
    <submittedName>
        <fullName evidence="4">Uncharacterized protein</fullName>
    </submittedName>
</protein>
<feature type="transmembrane region" description="Helical" evidence="3">
    <location>
        <begin position="152"/>
        <end position="174"/>
    </location>
</feature>
<comment type="caution">
    <text evidence="4">The sequence shown here is derived from an EMBL/GenBank/DDBJ whole genome shotgun (WGS) entry which is preliminary data.</text>
</comment>
<dbReference type="EMBL" id="BLAL01000066">
    <property type="protein sequence ID" value="GES83054.1"/>
    <property type="molecule type" value="Genomic_DNA"/>
</dbReference>
<sequence>MGTYDLEKEIYRILQDSSKIRGYNARLRSEYINLNDENRRLKVENSKLVSQSACTEISLTKAKADNFAKSEEVKSLQSVINLLVPGYSGKNNRSDSHVKSGPIGASHGGKNDEPEDPVSLRPSSTSSVIGIPDRPFQGEESSVNSKTDLDKLLSYILPFSIILFLLIAIMWFIIMKKLRNTQEKAEQYIQARDWHLQRLAVRSEARRKKNDRYSTHKKYINRPDIYYLKS</sequence>
<evidence type="ECO:0000256" key="2">
    <source>
        <dbReference type="SAM" id="MobiDB-lite"/>
    </source>
</evidence>
<organism evidence="4 5">
    <name type="scientific">Rhizophagus clarus</name>
    <dbReference type="NCBI Taxonomy" id="94130"/>
    <lineage>
        <taxon>Eukaryota</taxon>
        <taxon>Fungi</taxon>
        <taxon>Fungi incertae sedis</taxon>
        <taxon>Mucoromycota</taxon>
        <taxon>Glomeromycotina</taxon>
        <taxon>Glomeromycetes</taxon>
        <taxon>Glomerales</taxon>
        <taxon>Glomeraceae</taxon>
        <taxon>Rhizophagus</taxon>
    </lineage>
</organism>
<feature type="coiled-coil region" evidence="1">
    <location>
        <begin position="24"/>
        <end position="51"/>
    </location>
</feature>
<evidence type="ECO:0000256" key="1">
    <source>
        <dbReference type="SAM" id="Coils"/>
    </source>
</evidence>
<evidence type="ECO:0000256" key="3">
    <source>
        <dbReference type="SAM" id="Phobius"/>
    </source>
</evidence>
<accession>A0A8H3LCI4</accession>
<keyword evidence="3" id="KW-0812">Transmembrane</keyword>
<proteinExistence type="predicted"/>
<dbReference type="OrthoDB" id="2344182at2759"/>
<keyword evidence="3" id="KW-1133">Transmembrane helix</keyword>
<reference evidence="4" key="1">
    <citation type="submission" date="2019-10" db="EMBL/GenBank/DDBJ databases">
        <title>Conservation and host-specific expression of non-tandemly repeated heterogenous ribosome RNA gene in arbuscular mycorrhizal fungi.</title>
        <authorList>
            <person name="Maeda T."/>
            <person name="Kobayashi Y."/>
            <person name="Nakagawa T."/>
            <person name="Ezawa T."/>
            <person name="Yamaguchi K."/>
            <person name="Bino T."/>
            <person name="Nishimoto Y."/>
            <person name="Shigenobu S."/>
            <person name="Kawaguchi M."/>
        </authorList>
    </citation>
    <scope>NUCLEOTIDE SEQUENCE</scope>
    <source>
        <strain evidence="4">HR1</strain>
    </source>
</reference>
<evidence type="ECO:0000313" key="5">
    <source>
        <dbReference type="Proteomes" id="UP000615446"/>
    </source>
</evidence>
<name>A0A8H3LCI4_9GLOM</name>
<dbReference type="Proteomes" id="UP000615446">
    <property type="component" value="Unassembled WGS sequence"/>
</dbReference>
<keyword evidence="1" id="KW-0175">Coiled coil</keyword>